<dbReference type="CDD" id="cd00063">
    <property type="entry name" value="FN3"/>
    <property type="match status" value="1"/>
</dbReference>
<feature type="transmembrane region" description="Helical" evidence="4">
    <location>
        <begin position="444"/>
        <end position="467"/>
    </location>
</feature>
<feature type="domain" description="Fibronectin type-III" evidence="5">
    <location>
        <begin position="346"/>
        <end position="438"/>
    </location>
</feature>
<evidence type="ECO:0000256" key="1">
    <source>
        <dbReference type="ARBA" id="ARBA00022729"/>
    </source>
</evidence>
<dbReference type="InterPro" id="IPR003961">
    <property type="entry name" value="FN3_dom"/>
</dbReference>
<keyword evidence="1" id="KW-0732">Signal</keyword>
<dbReference type="PANTHER" id="PTHR23037:SF34">
    <property type="entry name" value="THROMBOPOIETIN RECEPTOR ISOFORM X1"/>
    <property type="match status" value="1"/>
</dbReference>
<dbReference type="AlphaFoldDB" id="A0AAV6S9D4"/>
<keyword evidence="4" id="KW-0472">Membrane</keyword>
<evidence type="ECO:0000256" key="2">
    <source>
        <dbReference type="ARBA" id="ARBA00023170"/>
    </source>
</evidence>
<gene>
    <name evidence="6" type="ORF">JOB18_017777</name>
</gene>
<dbReference type="EMBL" id="JAGKHQ010000006">
    <property type="protein sequence ID" value="KAG7513832.1"/>
    <property type="molecule type" value="Genomic_DNA"/>
</dbReference>
<keyword evidence="4" id="KW-0812">Transmembrane</keyword>
<dbReference type="Pfam" id="PF09067">
    <property type="entry name" value="EpoR_lig-bind"/>
    <property type="match status" value="1"/>
</dbReference>
<keyword evidence="3" id="KW-0325">Glycoprotein</keyword>
<protein>
    <submittedName>
        <fullName evidence="6">Thrombopoietin receptor</fullName>
    </submittedName>
</protein>
<dbReference type="PANTHER" id="PTHR23037">
    <property type="entry name" value="CYTOKINE RECEPTOR"/>
    <property type="match status" value="1"/>
</dbReference>
<comment type="caution">
    <text evidence="6">The sequence shown here is derived from an EMBL/GenBank/DDBJ whole genome shotgun (WGS) entry which is preliminary data.</text>
</comment>
<keyword evidence="4" id="KW-1133">Transmembrane helix</keyword>
<evidence type="ECO:0000256" key="4">
    <source>
        <dbReference type="SAM" id="Phobius"/>
    </source>
</evidence>
<reference evidence="6 7" key="1">
    <citation type="journal article" date="2021" name="Sci. Rep.">
        <title>Chromosome anchoring in Senegalese sole (Solea senegalensis) reveals sex-associated markers and genome rearrangements in flatfish.</title>
        <authorList>
            <person name="Guerrero-Cozar I."/>
            <person name="Gomez-Garrido J."/>
            <person name="Berbel C."/>
            <person name="Martinez-Blanch J.F."/>
            <person name="Alioto T."/>
            <person name="Claros M.G."/>
            <person name="Gagnaire P.A."/>
            <person name="Manchado M."/>
        </authorList>
    </citation>
    <scope>NUCLEOTIDE SEQUENCE [LARGE SCALE GENOMIC DNA]</scope>
    <source>
        <strain evidence="6">Sse05_10M</strain>
    </source>
</reference>
<evidence type="ECO:0000313" key="7">
    <source>
        <dbReference type="Proteomes" id="UP000693946"/>
    </source>
</evidence>
<dbReference type="InterPro" id="IPR015152">
    <property type="entry name" value="Growth/epo_recpt_lig-bind"/>
</dbReference>
<feature type="domain" description="Fibronectin type-III" evidence="5">
    <location>
        <begin position="152"/>
        <end position="250"/>
    </location>
</feature>
<dbReference type="PROSITE" id="PS50853">
    <property type="entry name" value="FN3"/>
    <property type="match status" value="2"/>
</dbReference>
<accession>A0AAV6S9D4</accession>
<evidence type="ECO:0000313" key="6">
    <source>
        <dbReference type="EMBL" id="KAG7513832.1"/>
    </source>
</evidence>
<evidence type="ECO:0000259" key="5">
    <source>
        <dbReference type="PROSITE" id="PS50853"/>
    </source>
</evidence>
<proteinExistence type="predicted"/>
<dbReference type="GO" id="GO:0012505">
    <property type="term" value="C:endomembrane system"/>
    <property type="evidence" value="ECO:0007669"/>
    <property type="project" value="UniProtKB-SubCell"/>
</dbReference>
<keyword evidence="7" id="KW-1185">Reference proteome</keyword>
<name>A0AAV6S9D4_SOLSE</name>
<evidence type="ECO:0000256" key="3">
    <source>
        <dbReference type="ARBA" id="ARBA00023180"/>
    </source>
</evidence>
<sequence>MMSPPSTVSLSCRWKMLLISLWIQIGFVFVVVAQSKNGTVRYLSKQDVLLLKEEQDPKCFTRTGVDFTCFFESEDNRTYDLLYKFNSMQRERRRGDMTVQRSEEGTFLHIYSFPAVDVLLFLETQLDVVLHSTNVSLCSRTVSVEDHFLLDPPFNVALHQNGRVGQLLVSWHINVPTYCGDAMYRIQYSSEGLGQRTEEVNKYTFTKATLNSLVPGEETDIKVTIKCAFSPSAGHWSRWSHPVRAMVPQRADDISLMCYTSDLENITCQWNGSRYGVEEEYKLLFKMGLGKEWTECLGQSTFCHVCRFRGDYSKKVQVKLSSTRTPLSRTFYNEEFTLNTTIKTSAPAQLRETVLKDMMCLKWEAPLLSLSAHLQYEVGYQTRGSEAWLMVSLKGPGAGTCLQVPLGSQYHVRVRAKPNGFIYSGHWSDWSDVLTHHSSIDTGMLLMLCIPISMMIIAVLLISTYFSKLKQYFWPPMPNLDKVLQEFLTEIDRERWDPPPTVKQWPEETTSSVLEIISEDSEVRRRSGESHQLLPPEVTVSCGKHTDGHLRSEVSPDYVTLNKDSLVLCPKGNKYMHEKVGETGGVSVSVSPPPRSVTDLLNYSYVPLTEAADTSDCQCRVTPANQPGNIYTNLPCS</sequence>
<dbReference type="Proteomes" id="UP000693946">
    <property type="component" value="Linkage Group LG14"/>
</dbReference>
<keyword evidence="2 6" id="KW-0675">Receptor</keyword>
<dbReference type="GO" id="GO:0004896">
    <property type="term" value="F:cytokine receptor activity"/>
    <property type="evidence" value="ECO:0007669"/>
    <property type="project" value="TreeGrafter"/>
</dbReference>
<dbReference type="GO" id="GO:0009897">
    <property type="term" value="C:external side of plasma membrane"/>
    <property type="evidence" value="ECO:0007669"/>
    <property type="project" value="TreeGrafter"/>
</dbReference>
<organism evidence="6 7">
    <name type="scientific">Solea senegalensis</name>
    <name type="common">Senegalese sole</name>
    <dbReference type="NCBI Taxonomy" id="28829"/>
    <lineage>
        <taxon>Eukaryota</taxon>
        <taxon>Metazoa</taxon>
        <taxon>Chordata</taxon>
        <taxon>Craniata</taxon>
        <taxon>Vertebrata</taxon>
        <taxon>Euteleostomi</taxon>
        <taxon>Actinopterygii</taxon>
        <taxon>Neopterygii</taxon>
        <taxon>Teleostei</taxon>
        <taxon>Neoteleostei</taxon>
        <taxon>Acanthomorphata</taxon>
        <taxon>Carangaria</taxon>
        <taxon>Pleuronectiformes</taxon>
        <taxon>Pleuronectoidei</taxon>
        <taxon>Soleidae</taxon>
        <taxon>Solea</taxon>
    </lineage>
</organism>